<dbReference type="FunFam" id="3.40.50.1470:FF:000001">
    <property type="entry name" value="Peptidyl-tRNA hydrolase"/>
    <property type="match status" value="1"/>
</dbReference>
<dbReference type="EMBL" id="JABBFW010000001">
    <property type="protein sequence ID" value="NML13401.1"/>
    <property type="molecule type" value="Genomic_DNA"/>
</dbReference>
<dbReference type="SUPFAM" id="SSF53178">
    <property type="entry name" value="Peptidyl-tRNA hydrolase-like"/>
    <property type="match status" value="1"/>
</dbReference>
<feature type="region of interest" description="Disordered" evidence="8">
    <location>
        <begin position="185"/>
        <end position="211"/>
    </location>
</feature>
<evidence type="ECO:0000256" key="3">
    <source>
        <dbReference type="ARBA" id="ARBA00022801"/>
    </source>
</evidence>
<dbReference type="Gene3D" id="3.40.50.1470">
    <property type="entry name" value="Peptidyl-tRNA hydrolase"/>
    <property type="match status" value="1"/>
</dbReference>
<evidence type="ECO:0000256" key="1">
    <source>
        <dbReference type="ARBA" id="ARBA00013260"/>
    </source>
</evidence>
<dbReference type="EC" id="3.1.1.29" evidence="1 7"/>
<dbReference type="InterPro" id="IPR001328">
    <property type="entry name" value="Pept_tRNA_hydro"/>
</dbReference>
<feature type="site" description="Discriminates between blocked and unblocked aminoacyl-tRNA" evidence="7">
    <location>
        <position position="10"/>
    </location>
</feature>
<evidence type="ECO:0000313" key="9">
    <source>
        <dbReference type="EMBL" id="NML13401.1"/>
    </source>
</evidence>
<dbReference type="InterPro" id="IPR018171">
    <property type="entry name" value="Pept_tRNA_hydro_CS"/>
</dbReference>
<proteinExistence type="inferred from homology"/>
<keyword evidence="4 7" id="KW-0694">RNA-binding</keyword>
<dbReference type="GO" id="GO:0006515">
    <property type="term" value="P:protein quality control for misfolded or incompletely synthesized proteins"/>
    <property type="evidence" value="ECO:0007669"/>
    <property type="project" value="UniProtKB-UniRule"/>
</dbReference>
<dbReference type="PANTHER" id="PTHR17224:SF1">
    <property type="entry name" value="PEPTIDYL-TRNA HYDROLASE"/>
    <property type="match status" value="1"/>
</dbReference>
<dbReference type="Pfam" id="PF01195">
    <property type="entry name" value="Pept_tRNA_hydro"/>
    <property type="match status" value="1"/>
</dbReference>
<organism evidence="9 10">
    <name type="scientific">Azohydromonas caseinilytica</name>
    <dbReference type="NCBI Taxonomy" id="2728836"/>
    <lineage>
        <taxon>Bacteria</taxon>
        <taxon>Pseudomonadati</taxon>
        <taxon>Pseudomonadota</taxon>
        <taxon>Betaproteobacteria</taxon>
        <taxon>Burkholderiales</taxon>
        <taxon>Sphaerotilaceae</taxon>
        <taxon>Azohydromonas</taxon>
    </lineage>
</organism>
<evidence type="ECO:0000313" key="10">
    <source>
        <dbReference type="Proteomes" id="UP000574067"/>
    </source>
</evidence>
<name>A0A848F5M1_9BURK</name>
<feature type="site" description="Stabilizes the basic form of H active site to accept a proton" evidence="7">
    <location>
        <position position="93"/>
    </location>
</feature>
<evidence type="ECO:0000256" key="6">
    <source>
        <dbReference type="ARBA" id="ARBA00050038"/>
    </source>
</evidence>
<dbReference type="HAMAP" id="MF_00083">
    <property type="entry name" value="Pept_tRNA_hydro_bact"/>
    <property type="match status" value="1"/>
</dbReference>
<comment type="subcellular location">
    <subcellularLocation>
        <location evidence="7">Cytoplasm</location>
    </subcellularLocation>
</comment>
<dbReference type="GO" id="GO:0005737">
    <property type="term" value="C:cytoplasm"/>
    <property type="evidence" value="ECO:0007669"/>
    <property type="project" value="UniProtKB-SubCell"/>
</dbReference>
<dbReference type="NCBIfam" id="TIGR00447">
    <property type="entry name" value="pth"/>
    <property type="match status" value="1"/>
</dbReference>
<feature type="binding site" evidence="7">
    <location>
        <position position="114"/>
    </location>
    <ligand>
        <name>tRNA</name>
        <dbReference type="ChEBI" id="CHEBI:17843"/>
    </ligand>
</feature>
<keyword evidence="2 7" id="KW-0820">tRNA-binding</keyword>
<keyword evidence="7" id="KW-0963">Cytoplasm</keyword>
<dbReference type="GO" id="GO:0004045">
    <property type="term" value="F:peptidyl-tRNA hydrolase activity"/>
    <property type="evidence" value="ECO:0007669"/>
    <property type="project" value="UniProtKB-UniRule"/>
</dbReference>
<dbReference type="AlphaFoldDB" id="A0A848F5M1"/>
<reference evidence="9 10" key="1">
    <citation type="submission" date="2020-04" db="EMBL/GenBank/DDBJ databases">
        <title>Azohydromonas sp. isolated from soil.</title>
        <authorList>
            <person name="Dahal R.H."/>
        </authorList>
    </citation>
    <scope>NUCLEOTIDE SEQUENCE [LARGE SCALE GENOMIC DNA]</scope>
    <source>
        <strain evidence="9 10">G-1-1-14</strain>
    </source>
</reference>
<dbReference type="PANTHER" id="PTHR17224">
    <property type="entry name" value="PEPTIDYL-TRNA HYDROLASE"/>
    <property type="match status" value="1"/>
</dbReference>
<feature type="binding site" evidence="7">
    <location>
        <position position="68"/>
    </location>
    <ligand>
        <name>tRNA</name>
        <dbReference type="ChEBI" id="CHEBI:17843"/>
    </ligand>
</feature>
<evidence type="ECO:0000256" key="2">
    <source>
        <dbReference type="ARBA" id="ARBA00022555"/>
    </source>
</evidence>
<dbReference type="GO" id="GO:0072344">
    <property type="term" value="P:rescue of stalled ribosome"/>
    <property type="evidence" value="ECO:0007669"/>
    <property type="project" value="UniProtKB-UniRule"/>
</dbReference>
<feature type="active site" description="Proton acceptor" evidence="7">
    <location>
        <position position="20"/>
    </location>
</feature>
<protein>
    <recommendedName>
        <fullName evidence="6 7">Peptidyl-tRNA hydrolase</fullName>
        <shortName evidence="7">Pth</shortName>
        <ecNumber evidence="1 7">3.1.1.29</ecNumber>
    </recommendedName>
</protein>
<comment type="similarity">
    <text evidence="5 7">Belongs to the PTH family.</text>
</comment>
<evidence type="ECO:0000256" key="5">
    <source>
        <dbReference type="ARBA" id="ARBA00038063"/>
    </source>
</evidence>
<gene>
    <name evidence="7 9" type="primary">pth</name>
    <name evidence="9" type="ORF">HHL10_00215</name>
</gene>
<evidence type="ECO:0000256" key="4">
    <source>
        <dbReference type="ARBA" id="ARBA00022884"/>
    </source>
</evidence>
<keyword evidence="3 7" id="KW-0378">Hydrolase</keyword>
<dbReference type="PROSITE" id="PS01196">
    <property type="entry name" value="PEPT_TRNA_HYDROL_2"/>
    <property type="match status" value="1"/>
</dbReference>
<comment type="caution">
    <text evidence="9">The sequence shown here is derived from an EMBL/GenBank/DDBJ whole genome shotgun (WGS) entry which is preliminary data.</text>
</comment>
<feature type="binding site" evidence="7">
    <location>
        <position position="66"/>
    </location>
    <ligand>
        <name>tRNA</name>
        <dbReference type="ChEBI" id="CHEBI:17843"/>
    </ligand>
</feature>
<dbReference type="GO" id="GO:0000049">
    <property type="term" value="F:tRNA binding"/>
    <property type="evidence" value="ECO:0007669"/>
    <property type="project" value="UniProtKB-UniRule"/>
</dbReference>
<evidence type="ECO:0000256" key="8">
    <source>
        <dbReference type="SAM" id="MobiDB-lite"/>
    </source>
</evidence>
<dbReference type="Proteomes" id="UP000574067">
    <property type="component" value="Unassembled WGS sequence"/>
</dbReference>
<evidence type="ECO:0000256" key="7">
    <source>
        <dbReference type="HAMAP-Rule" id="MF_00083"/>
    </source>
</evidence>
<comment type="catalytic activity">
    <reaction evidence="7">
        <text>an N-acyl-L-alpha-aminoacyl-tRNA + H2O = an N-acyl-L-amino acid + a tRNA + H(+)</text>
        <dbReference type="Rhea" id="RHEA:54448"/>
        <dbReference type="Rhea" id="RHEA-COMP:10123"/>
        <dbReference type="Rhea" id="RHEA-COMP:13883"/>
        <dbReference type="ChEBI" id="CHEBI:15377"/>
        <dbReference type="ChEBI" id="CHEBI:15378"/>
        <dbReference type="ChEBI" id="CHEBI:59874"/>
        <dbReference type="ChEBI" id="CHEBI:78442"/>
        <dbReference type="ChEBI" id="CHEBI:138191"/>
        <dbReference type="EC" id="3.1.1.29"/>
    </reaction>
</comment>
<dbReference type="CDD" id="cd00462">
    <property type="entry name" value="PTH"/>
    <property type="match status" value="1"/>
</dbReference>
<accession>A0A848F5M1</accession>
<dbReference type="InterPro" id="IPR036416">
    <property type="entry name" value="Pept_tRNA_hydro_sf"/>
</dbReference>
<dbReference type="RefSeq" id="WP_169158337.1">
    <property type="nucleotide sequence ID" value="NZ_JABBFW010000001.1"/>
</dbReference>
<feature type="binding site" evidence="7">
    <location>
        <position position="15"/>
    </location>
    <ligand>
        <name>tRNA</name>
        <dbReference type="ChEBI" id="CHEBI:17843"/>
    </ligand>
</feature>
<comment type="subunit">
    <text evidence="7">Monomer.</text>
</comment>
<comment type="function">
    <text evidence="7">Hydrolyzes ribosome-free peptidyl-tRNAs (with 1 or more amino acids incorporated), which drop off the ribosome during protein synthesis, or as a result of ribosome stalling.</text>
</comment>
<comment type="function">
    <text evidence="7">Catalyzes the release of premature peptidyl moieties from peptidyl-tRNA molecules trapped in stalled 50S ribosomal subunits, and thus maintains levels of free tRNAs and 50S ribosomes.</text>
</comment>
<keyword evidence="10" id="KW-1185">Reference proteome</keyword>
<sequence>MIRLLVGLGNPGPDYEDTRHNAGFWWIDAVARELRTTLVPERSYWGLVARVNRAEGPLWLLEPQTYMNLSGKSVAALARFFKIAPDEILVAHDELDLLPGQMKLKRGGSHAGHNGLKDMQAQLGSADFWRLRLGIGHPGVKAEVVNYVLKKPSPTDREAIHECIQKSLQVLDLLLAADMERATMKLNARPPRPKPPRPQTPPSTDGSTGAT</sequence>